<evidence type="ECO:0000313" key="3">
    <source>
        <dbReference type="Proteomes" id="UP000238605"/>
    </source>
</evidence>
<sequence>MMLAFARPTMVGAIWPSSRHLAQAMAQGADGARRIVELGAGTGAITQALCERHPHTPTTVVELQPELADQLRQRFSGMTVLQAPAHEVLEAWPEGEEPVVVVSSLPFRSLPPPWRDGTSRAIEHFLRAQPERRLIQYTYQPRAPFDLQLGESLVWRKRTVVWRNAPPAWVWELGAG</sequence>
<dbReference type="Pfam" id="PF13649">
    <property type="entry name" value="Methyltransf_25"/>
    <property type="match status" value="1"/>
</dbReference>
<dbReference type="Gene3D" id="3.40.50.150">
    <property type="entry name" value="Vaccinia Virus protein VP39"/>
    <property type="match status" value="1"/>
</dbReference>
<dbReference type="AlphaFoldDB" id="A0A2S5SYD1"/>
<dbReference type="InterPro" id="IPR041698">
    <property type="entry name" value="Methyltransf_25"/>
</dbReference>
<dbReference type="SUPFAM" id="SSF53335">
    <property type="entry name" value="S-adenosyl-L-methionine-dependent methyltransferases"/>
    <property type="match status" value="1"/>
</dbReference>
<feature type="domain" description="Methyltransferase" evidence="1">
    <location>
        <begin position="35"/>
        <end position="127"/>
    </location>
</feature>
<protein>
    <recommendedName>
        <fullName evidence="1">Methyltransferase domain-containing protein</fullName>
    </recommendedName>
</protein>
<dbReference type="Proteomes" id="UP000238605">
    <property type="component" value="Unassembled WGS sequence"/>
</dbReference>
<dbReference type="CDD" id="cd02440">
    <property type="entry name" value="AdoMet_MTases"/>
    <property type="match status" value="1"/>
</dbReference>
<dbReference type="InterPro" id="IPR029063">
    <property type="entry name" value="SAM-dependent_MTases_sf"/>
</dbReference>
<keyword evidence="3" id="KW-1185">Reference proteome</keyword>
<gene>
    <name evidence="2" type="ORF">C1704_04500</name>
</gene>
<dbReference type="EMBL" id="PSNX01000003">
    <property type="protein sequence ID" value="PPE67587.1"/>
    <property type="molecule type" value="Genomic_DNA"/>
</dbReference>
<comment type="caution">
    <text evidence="2">The sequence shown here is derived from an EMBL/GenBank/DDBJ whole genome shotgun (WGS) entry which is preliminary data.</text>
</comment>
<proteinExistence type="predicted"/>
<name>A0A2S5SYD1_9BURK</name>
<reference evidence="2 3" key="1">
    <citation type="submission" date="2018-02" db="EMBL/GenBank/DDBJ databases">
        <title>Reclassifiation of [Polyangium] brachysporum DSM 7029 as Guopingzhaonella breviflexa gen. nov., sp. nov., a member of the family Comamonadaceae.</title>
        <authorList>
            <person name="Tang B."/>
        </authorList>
    </citation>
    <scope>NUCLEOTIDE SEQUENCE [LARGE SCALE GENOMIC DNA]</scope>
    <source>
        <strain evidence="2 3">BCRC 80649</strain>
    </source>
</reference>
<organism evidence="2 3">
    <name type="scientific">Caldimonas caldifontis</name>
    <dbReference type="NCBI Taxonomy" id="1452508"/>
    <lineage>
        <taxon>Bacteria</taxon>
        <taxon>Pseudomonadati</taxon>
        <taxon>Pseudomonadota</taxon>
        <taxon>Betaproteobacteria</taxon>
        <taxon>Burkholderiales</taxon>
        <taxon>Sphaerotilaceae</taxon>
        <taxon>Caldimonas</taxon>
    </lineage>
</organism>
<accession>A0A2S5SYD1</accession>
<evidence type="ECO:0000313" key="2">
    <source>
        <dbReference type="EMBL" id="PPE67587.1"/>
    </source>
</evidence>
<evidence type="ECO:0000259" key="1">
    <source>
        <dbReference type="Pfam" id="PF13649"/>
    </source>
</evidence>
<dbReference type="OrthoDB" id="9805585at2"/>